<dbReference type="EMBL" id="CP009110">
    <property type="protein sequence ID" value="AIJ24634.1"/>
    <property type="molecule type" value="Genomic_DNA"/>
</dbReference>
<dbReference type="PATRIC" id="fig|1068978.7.peg.4875"/>
<dbReference type="HOGENOM" id="CLU_3264756_0_0_11"/>
<name>A0A076MV94_AMYME</name>
<dbReference type="KEGG" id="amq:AMETH_4542"/>
<reference evidence="1 2" key="1">
    <citation type="submission" date="2014-07" db="EMBL/GenBank/DDBJ databases">
        <title>Whole Genome Sequence of the Amycolatopsis methanolica 239.</title>
        <authorList>
            <person name="Tang B."/>
        </authorList>
    </citation>
    <scope>NUCLEOTIDE SEQUENCE [LARGE SCALE GENOMIC DNA]</scope>
    <source>
        <strain evidence="1 2">239</strain>
    </source>
</reference>
<protein>
    <submittedName>
        <fullName evidence="1">Uncharacterized protein</fullName>
    </submittedName>
</protein>
<keyword evidence="2" id="KW-1185">Reference proteome</keyword>
<proteinExistence type="predicted"/>
<evidence type="ECO:0000313" key="1">
    <source>
        <dbReference type="EMBL" id="AIJ24634.1"/>
    </source>
</evidence>
<dbReference type="AlphaFoldDB" id="A0A076MV94"/>
<dbReference type="Proteomes" id="UP000062973">
    <property type="component" value="Chromosome"/>
</dbReference>
<sequence>MWLWWVSYVPETVLAMVSRTDDNPARMALLDRVTEESRALS</sequence>
<gene>
    <name evidence="1" type="ORF">AMETH_4542</name>
</gene>
<organism evidence="1 2">
    <name type="scientific">Amycolatopsis methanolica 239</name>
    <dbReference type="NCBI Taxonomy" id="1068978"/>
    <lineage>
        <taxon>Bacteria</taxon>
        <taxon>Bacillati</taxon>
        <taxon>Actinomycetota</taxon>
        <taxon>Actinomycetes</taxon>
        <taxon>Pseudonocardiales</taxon>
        <taxon>Pseudonocardiaceae</taxon>
        <taxon>Amycolatopsis</taxon>
        <taxon>Amycolatopsis methanolica group</taxon>
    </lineage>
</organism>
<evidence type="ECO:0000313" key="2">
    <source>
        <dbReference type="Proteomes" id="UP000062973"/>
    </source>
</evidence>
<accession>A0A076MV94</accession>